<evidence type="ECO:0000313" key="2">
    <source>
        <dbReference type="Proteomes" id="UP001163603"/>
    </source>
</evidence>
<organism evidence="1 2">
    <name type="scientific">Pistacia integerrima</name>
    <dbReference type="NCBI Taxonomy" id="434235"/>
    <lineage>
        <taxon>Eukaryota</taxon>
        <taxon>Viridiplantae</taxon>
        <taxon>Streptophyta</taxon>
        <taxon>Embryophyta</taxon>
        <taxon>Tracheophyta</taxon>
        <taxon>Spermatophyta</taxon>
        <taxon>Magnoliopsida</taxon>
        <taxon>eudicotyledons</taxon>
        <taxon>Gunneridae</taxon>
        <taxon>Pentapetalae</taxon>
        <taxon>rosids</taxon>
        <taxon>malvids</taxon>
        <taxon>Sapindales</taxon>
        <taxon>Anacardiaceae</taxon>
        <taxon>Pistacia</taxon>
    </lineage>
</organism>
<sequence>MATVSMAFSLPALNSRNLRRVKRNSGMAFATVSEETTALGVKITEGEGNLPKVVLTSAGGSEAELYLFGGCVTSWKASNGKDLLFVRPDAVFNKKKPISGGIPHCFPQFGPGPMQQHGFARNMDWSIVDSENVEGNPIITLELKDGPYSRAMWDFSFHALYKVSLITFLTTACLFTCFQVILNTKSISTELTIKNMDNKPFSFNTALHTYFSASVTGASVKGLKGCKTLNKDPDPANPLEGKEERDVITFPGFVDCIYLDAPNEVHLDNGLGDTISIGNTNWSDAVLWNPHLQMEACYKDFVCVENAKIGNVQLEPERSWTAKQHLSIS</sequence>
<dbReference type="Proteomes" id="UP001163603">
    <property type="component" value="Chromosome 5"/>
</dbReference>
<dbReference type="EMBL" id="CM047740">
    <property type="protein sequence ID" value="KAJ0040570.1"/>
    <property type="molecule type" value="Genomic_DNA"/>
</dbReference>
<evidence type="ECO:0000313" key="1">
    <source>
        <dbReference type="EMBL" id="KAJ0040570.1"/>
    </source>
</evidence>
<proteinExistence type="predicted"/>
<comment type="caution">
    <text evidence="1">The sequence shown here is derived from an EMBL/GenBank/DDBJ whole genome shotgun (WGS) entry which is preliminary data.</text>
</comment>
<accession>A0ACC0YSA1</accession>
<protein>
    <submittedName>
        <fullName evidence="1">Uncharacterized protein</fullName>
    </submittedName>
</protein>
<keyword evidence="2" id="KW-1185">Reference proteome</keyword>
<gene>
    <name evidence="1" type="ORF">Pint_28307</name>
</gene>
<reference evidence="2" key="1">
    <citation type="journal article" date="2023" name="G3 (Bethesda)">
        <title>Genome assembly and association tests identify interacting loci associated with vigor, precocity, and sex in interspecific pistachio rootstocks.</title>
        <authorList>
            <person name="Palmer W."/>
            <person name="Jacygrad E."/>
            <person name="Sagayaradj S."/>
            <person name="Cavanaugh K."/>
            <person name="Han R."/>
            <person name="Bertier L."/>
            <person name="Beede B."/>
            <person name="Kafkas S."/>
            <person name="Golino D."/>
            <person name="Preece J."/>
            <person name="Michelmore R."/>
        </authorList>
    </citation>
    <scope>NUCLEOTIDE SEQUENCE [LARGE SCALE GENOMIC DNA]</scope>
</reference>
<name>A0ACC0YSA1_9ROSI</name>